<gene>
    <name evidence="5" type="ORF">ACFFF7_10800</name>
</gene>
<proteinExistence type="predicted"/>
<keyword evidence="6" id="KW-1185">Reference proteome</keyword>
<accession>A0ABV6PLK3</accession>
<organism evidence="5 6">
    <name type="scientific">Novosphingobium aquiterrae</name>
    <dbReference type="NCBI Taxonomy" id="624388"/>
    <lineage>
        <taxon>Bacteria</taxon>
        <taxon>Pseudomonadati</taxon>
        <taxon>Pseudomonadota</taxon>
        <taxon>Alphaproteobacteria</taxon>
        <taxon>Sphingomonadales</taxon>
        <taxon>Sphingomonadaceae</taxon>
        <taxon>Novosphingobium</taxon>
    </lineage>
</organism>
<dbReference type="InterPro" id="IPR029044">
    <property type="entry name" value="Nucleotide-diphossugar_trans"/>
</dbReference>
<name>A0ABV6PLK3_9SPHN</name>
<dbReference type="EMBL" id="JBHLTL010000006">
    <property type="protein sequence ID" value="MFC0589903.1"/>
    <property type="molecule type" value="Genomic_DNA"/>
</dbReference>
<sequence length="249" mass="25939">MDALIIAAGFGSRLRDLSDSKPLTPIAGIPLLELGVRQAKAAGAQKVVVATGHEAERLEAALPGLAVRCGLPVEAARVADWSKPNGWSVMTGAERIAGDFLLMMADHIFSAGILSGLARQGGADRGVTLAIDRRPDNPLVDPDDATWVETGDRGFIRAIGKTIPVYDAVDCGAFLATPELAQAIAAAIAAGKAGSLSDGMQALADVGRAATWDVGNAWWLDVDDPRAHALAEAQAPRELAEVYSAIRDI</sequence>
<dbReference type="GO" id="GO:0016740">
    <property type="term" value="F:transferase activity"/>
    <property type="evidence" value="ECO:0007669"/>
    <property type="project" value="UniProtKB-KW"/>
</dbReference>
<evidence type="ECO:0000259" key="4">
    <source>
        <dbReference type="Pfam" id="PF12804"/>
    </source>
</evidence>
<dbReference type="Gene3D" id="3.90.550.10">
    <property type="entry name" value="Spore Coat Polysaccharide Biosynthesis Protein SpsA, Chain A"/>
    <property type="match status" value="1"/>
</dbReference>
<keyword evidence="2" id="KW-0548">Nucleotidyltransferase</keyword>
<comment type="caution">
    <text evidence="5">The sequence shown here is derived from an EMBL/GenBank/DDBJ whole genome shotgun (WGS) entry which is preliminary data.</text>
</comment>
<keyword evidence="1 5" id="KW-0808">Transferase</keyword>
<dbReference type="PANTHER" id="PTHR43584">
    <property type="entry name" value="NUCLEOTIDYL TRANSFERASE"/>
    <property type="match status" value="1"/>
</dbReference>
<evidence type="ECO:0000256" key="1">
    <source>
        <dbReference type="ARBA" id="ARBA00022679"/>
    </source>
</evidence>
<dbReference type="InterPro" id="IPR025877">
    <property type="entry name" value="MobA-like_NTP_Trfase"/>
</dbReference>
<dbReference type="Pfam" id="PF12804">
    <property type="entry name" value="NTP_transf_3"/>
    <property type="match status" value="1"/>
</dbReference>
<dbReference type="RefSeq" id="WP_379481361.1">
    <property type="nucleotide sequence ID" value="NZ_JBHLTL010000006.1"/>
</dbReference>
<dbReference type="InterPro" id="IPR050065">
    <property type="entry name" value="GlmU-like"/>
</dbReference>
<keyword evidence="3" id="KW-0460">Magnesium</keyword>
<protein>
    <submittedName>
        <fullName evidence="5">NTP transferase domain-containing protein</fullName>
    </submittedName>
</protein>
<evidence type="ECO:0000256" key="2">
    <source>
        <dbReference type="ARBA" id="ARBA00022695"/>
    </source>
</evidence>
<dbReference type="PANTHER" id="PTHR43584:SF8">
    <property type="entry name" value="N-ACETYLMURAMATE ALPHA-1-PHOSPHATE URIDYLYLTRANSFERASE"/>
    <property type="match status" value="1"/>
</dbReference>
<evidence type="ECO:0000256" key="3">
    <source>
        <dbReference type="ARBA" id="ARBA00022842"/>
    </source>
</evidence>
<reference evidence="5 6" key="1">
    <citation type="submission" date="2024-09" db="EMBL/GenBank/DDBJ databases">
        <authorList>
            <person name="Sun Q."/>
            <person name="Mori K."/>
        </authorList>
    </citation>
    <scope>NUCLEOTIDE SEQUENCE [LARGE SCALE GENOMIC DNA]</scope>
    <source>
        <strain evidence="5 6">NCAIM B.02537</strain>
    </source>
</reference>
<dbReference type="SUPFAM" id="SSF53448">
    <property type="entry name" value="Nucleotide-diphospho-sugar transferases"/>
    <property type="match status" value="1"/>
</dbReference>
<evidence type="ECO:0000313" key="5">
    <source>
        <dbReference type="EMBL" id="MFC0589903.1"/>
    </source>
</evidence>
<feature type="domain" description="MobA-like NTP transferase" evidence="4">
    <location>
        <begin position="3"/>
        <end position="139"/>
    </location>
</feature>
<evidence type="ECO:0000313" key="6">
    <source>
        <dbReference type="Proteomes" id="UP001589943"/>
    </source>
</evidence>
<dbReference type="Proteomes" id="UP001589943">
    <property type="component" value="Unassembled WGS sequence"/>
</dbReference>